<gene>
    <name evidence="7" type="ORF">C882_1847</name>
</gene>
<evidence type="ECO:0000256" key="2">
    <source>
        <dbReference type="ARBA" id="ARBA00023015"/>
    </source>
</evidence>
<dbReference type="InterPro" id="IPR005119">
    <property type="entry name" value="LysR_subst-bd"/>
</dbReference>
<dbReference type="RefSeq" id="WP_009542243.1">
    <property type="nucleotide sequence ID" value="NZ_ANHY01000020.1"/>
</dbReference>
<dbReference type="InterPro" id="IPR000847">
    <property type="entry name" value="LysR_HTH_N"/>
</dbReference>
<dbReference type="PRINTS" id="PR00039">
    <property type="entry name" value="HTHLYSR"/>
</dbReference>
<dbReference type="Proteomes" id="UP000009881">
    <property type="component" value="Unassembled WGS sequence"/>
</dbReference>
<dbReference type="GO" id="GO:0003700">
    <property type="term" value="F:DNA-binding transcription factor activity"/>
    <property type="evidence" value="ECO:0007669"/>
    <property type="project" value="InterPro"/>
</dbReference>
<evidence type="ECO:0000256" key="4">
    <source>
        <dbReference type="ARBA" id="ARBA00023159"/>
    </source>
</evidence>
<protein>
    <submittedName>
        <fullName evidence="7">Transcriptional regulator</fullName>
    </submittedName>
</protein>
<dbReference type="PANTHER" id="PTHR30293">
    <property type="entry name" value="TRANSCRIPTIONAL REGULATORY PROTEIN NAC-RELATED"/>
    <property type="match status" value="1"/>
</dbReference>
<dbReference type="STRING" id="1238182.C882_1847"/>
<evidence type="ECO:0000259" key="6">
    <source>
        <dbReference type="PROSITE" id="PS50931"/>
    </source>
</evidence>
<keyword evidence="4" id="KW-0010">Activator</keyword>
<dbReference type="PANTHER" id="PTHR30293:SF0">
    <property type="entry name" value="NITROGEN ASSIMILATION REGULATORY PROTEIN NAC"/>
    <property type="match status" value="1"/>
</dbReference>
<dbReference type="SUPFAM" id="SSF46785">
    <property type="entry name" value="Winged helix' DNA-binding domain"/>
    <property type="match status" value="1"/>
</dbReference>
<keyword evidence="2" id="KW-0805">Transcription regulation</keyword>
<dbReference type="SUPFAM" id="SSF53850">
    <property type="entry name" value="Periplasmic binding protein-like II"/>
    <property type="match status" value="1"/>
</dbReference>
<keyword evidence="5" id="KW-0804">Transcription</keyword>
<dbReference type="FunFam" id="1.10.10.10:FF:000001">
    <property type="entry name" value="LysR family transcriptional regulator"/>
    <property type="match status" value="1"/>
</dbReference>
<dbReference type="PATRIC" id="fig|1238182.3.peg.3801"/>
<name>K9GMX8_9PROT</name>
<dbReference type="EMBL" id="ANHY01000020">
    <property type="protein sequence ID" value="EKV27345.1"/>
    <property type="molecule type" value="Genomic_DNA"/>
</dbReference>
<accession>K9GMX8</accession>
<dbReference type="Gene3D" id="1.10.10.10">
    <property type="entry name" value="Winged helix-like DNA-binding domain superfamily/Winged helix DNA-binding domain"/>
    <property type="match status" value="1"/>
</dbReference>
<dbReference type="GO" id="GO:2000142">
    <property type="term" value="P:regulation of DNA-templated transcription initiation"/>
    <property type="evidence" value="ECO:0007669"/>
    <property type="project" value="TreeGrafter"/>
</dbReference>
<dbReference type="Gene3D" id="3.40.190.290">
    <property type="match status" value="1"/>
</dbReference>
<dbReference type="GO" id="GO:0003677">
    <property type="term" value="F:DNA binding"/>
    <property type="evidence" value="ECO:0007669"/>
    <property type="project" value="UniProtKB-KW"/>
</dbReference>
<dbReference type="AlphaFoldDB" id="K9GMX8"/>
<feature type="domain" description="HTH lysR-type" evidence="6">
    <location>
        <begin position="1"/>
        <end position="58"/>
    </location>
</feature>
<dbReference type="Pfam" id="PF03466">
    <property type="entry name" value="LysR_substrate"/>
    <property type="match status" value="1"/>
</dbReference>
<proteinExistence type="inferred from homology"/>
<dbReference type="InterPro" id="IPR036390">
    <property type="entry name" value="WH_DNA-bd_sf"/>
</dbReference>
<evidence type="ECO:0000256" key="1">
    <source>
        <dbReference type="ARBA" id="ARBA00009437"/>
    </source>
</evidence>
<reference evidence="7 8" key="1">
    <citation type="journal article" date="2013" name="Genome Announc.">
        <title>Draft Genome Sequence of an Alphaproteobacterium, Caenispirillum salinarum AK4(T), Isolated from a Solar Saltern.</title>
        <authorList>
            <person name="Khatri I."/>
            <person name="Singh A."/>
            <person name="Korpole S."/>
            <person name="Pinnaka A.K."/>
            <person name="Subramanian S."/>
        </authorList>
    </citation>
    <scope>NUCLEOTIDE SEQUENCE [LARGE SCALE GENOMIC DNA]</scope>
    <source>
        <strain evidence="7 8">AK4</strain>
    </source>
</reference>
<sequence>MDLRQLRYFLAIVEEGAFTRAADRLNVAQPALSAHVRKLEDDLGVELLLRTARGVRPTEHGERLAAHARRILAEVETLRDDIRGAEAAPSGPVAVGIPTTLGMMLSVPLALAVRRELPDVHLRVAEGLSGHTLEWLQAGDLDLAIVFDVAAVPRLTVTPIAQEELWVIGPAGDPHVSQAAEAGGMPFRKAAALPLILTGPPYGLRGEVERTAAACGVALNIILEMDALEHIRALVEGGAGYTIASRRVAAPGLEAGRLTGAVITEPTIPRTIHLAHPSDRPLSIAAAAVRRMLTGIVGGLTKDGRWR</sequence>
<evidence type="ECO:0000313" key="7">
    <source>
        <dbReference type="EMBL" id="EKV27345.1"/>
    </source>
</evidence>
<dbReference type="InterPro" id="IPR036388">
    <property type="entry name" value="WH-like_DNA-bd_sf"/>
</dbReference>
<evidence type="ECO:0000256" key="5">
    <source>
        <dbReference type="ARBA" id="ARBA00023163"/>
    </source>
</evidence>
<dbReference type="Pfam" id="PF00126">
    <property type="entry name" value="HTH_1"/>
    <property type="match status" value="1"/>
</dbReference>
<dbReference type="eggNOG" id="COG0583">
    <property type="taxonomic scope" value="Bacteria"/>
</dbReference>
<organism evidence="7 8">
    <name type="scientific">Caenispirillum salinarum AK4</name>
    <dbReference type="NCBI Taxonomy" id="1238182"/>
    <lineage>
        <taxon>Bacteria</taxon>
        <taxon>Pseudomonadati</taxon>
        <taxon>Pseudomonadota</taxon>
        <taxon>Alphaproteobacteria</taxon>
        <taxon>Rhodospirillales</taxon>
        <taxon>Novispirillaceae</taxon>
        <taxon>Caenispirillum</taxon>
    </lineage>
</organism>
<evidence type="ECO:0000313" key="8">
    <source>
        <dbReference type="Proteomes" id="UP000009881"/>
    </source>
</evidence>
<comment type="caution">
    <text evidence="7">The sequence shown here is derived from an EMBL/GenBank/DDBJ whole genome shotgun (WGS) entry which is preliminary data.</text>
</comment>
<dbReference type="PROSITE" id="PS50931">
    <property type="entry name" value="HTH_LYSR"/>
    <property type="match status" value="1"/>
</dbReference>
<evidence type="ECO:0000256" key="3">
    <source>
        <dbReference type="ARBA" id="ARBA00023125"/>
    </source>
</evidence>
<keyword evidence="8" id="KW-1185">Reference proteome</keyword>
<keyword evidence="3" id="KW-0238">DNA-binding</keyword>
<dbReference type="OrthoDB" id="8479357at2"/>
<comment type="similarity">
    <text evidence="1">Belongs to the LysR transcriptional regulatory family.</text>
</comment>